<reference evidence="1 2" key="1">
    <citation type="submission" date="2019-12" db="EMBL/GenBank/DDBJ databases">
        <title>Comparative genomics gives insights into the taxonomy of the Azoarcus-Aromatoleum group and reveals separate origins of nif in the plant-associated Azoarcus and non-plant-associated Aromatoleum sub-groups.</title>
        <authorList>
            <person name="Lafos M."/>
            <person name="Maluk M."/>
            <person name="Batista M."/>
            <person name="Junghare M."/>
            <person name="Carmona M."/>
            <person name="Faoro H."/>
            <person name="Cruz L.M."/>
            <person name="Battistoni F."/>
            <person name="De Souza E."/>
            <person name="Pedrosa F."/>
            <person name="Chen W.-M."/>
            <person name="Poole P.S."/>
            <person name="Dixon R.A."/>
            <person name="James E.K."/>
        </authorList>
    </citation>
    <scope>NUCLEOTIDE SEQUENCE [LARGE SCALE GENOMIC DNA]</scope>
    <source>
        <strain evidence="1 2">T</strain>
    </source>
</reference>
<sequence>MSAIAIHDLSMNRDLDRAALASIKGGGAPWVYGWIRPFVSSQPSFGRSVNYYQISNTFVADQMVNQFQVIDITNTAANSTISVGVGADGNALKQ</sequence>
<evidence type="ECO:0000313" key="1">
    <source>
        <dbReference type="EMBL" id="NMF99772.1"/>
    </source>
</evidence>
<protein>
    <submittedName>
        <fullName evidence="1">Uncharacterized protein</fullName>
    </submittedName>
</protein>
<keyword evidence="2" id="KW-1185">Reference proteome</keyword>
<gene>
    <name evidence="1" type="ORF">GPA27_20550</name>
</gene>
<accession>A0ABX1NKA8</accession>
<proteinExistence type="predicted"/>
<dbReference type="RefSeq" id="WP_050416356.1">
    <property type="nucleotide sequence ID" value="NZ_WTVS01000053.1"/>
</dbReference>
<organism evidence="1 2">
    <name type="scientific">Aromatoleum toluolicum</name>
    <dbReference type="NCBI Taxonomy" id="90060"/>
    <lineage>
        <taxon>Bacteria</taxon>
        <taxon>Pseudomonadati</taxon>
        <taxon>Pseudomonadota</taxon>
        <taxon>Betaproteobacteria</taxon>
        <taxon>Rhodocyclales</taxon>
        <taxon>Rhodocyclaceae</taxon>
        <taxon>Aromatoleum</taxon>
    </lineage>
</organism>
<dbReference type="EMBL" id="WTVS01000053">
    <property type="protein sequence ID" value="NMF99772.1"/>
    <property type="molecule type" value="Genomic_DNA"/>
</dbReference>
<comment type="caution">
    <text evidence="1">The sequence shown here is derived from an EMBL/GenBank/DDBJ whole genome shotgun (WGS) entry which is preliminary data.</text>
</comment>
<evidence type="ECO:0000313" key="2">
    <source>
        <dbReference type="Proteomes" id="UP000634522"/>
    </source>
</evidence>
<name>A0ABX1NKA8_9RHOO</name>
<dbReference type="Proteomes" id="UP000634522">
    <property type="component" value="Unassembled WGS sequence"/>
</dbReference>